<evidence type="ECO:0000313" key="2">
    <source>
        <dbReference type="EMBL" id="KJF17184.1"/>
    </source>
</evidence>
<dbReference type="PROSITE" id="PS51833">
    <property type="entry name" value="HDOD"/>
    <property type="match status" value="1"/>
</dbReference>
<dbReference type="InterPro" id="IPR052340">
    <property type="entry name" value="RNase_Y/CdgJ"/>
</dbReference>
<sequence>MSTSTLSKLVSLLKNANTNPSVASMIVSAIDNPDSGTGDISKLINSDPILSANIIRIANSNYYGLPGRVSNLNFAVSILGLLAIRSIALASLLRASIDIPTQIWHKLLANSIATAKTAEAMSLDRSFGLTGGLLADFGEVIIYNSDRDTCNQIQKETLLQPLAERGPYQEELELIQFGVTHSELSNSILTKWGYPDEFCNAIAHHHHEPIEASDQNSKALYWGMLIAQSIQQSDHTTSDSLQLPSPMGEFNFETISEEIGLFIASVDTP</sequence>
<organism evidence="2 3">
    <name type="scientific">Acidithrix ferrooxidans</name>
    <dbReference type="NCBI Taxonomy" id="1280514"/>
    <lineage>
        <taxon>Bacteria</taxon>
        <taxon>Bacillati</taxon>
        <taxon>Actinomycetota</taxon>
        <taxon>Acidimicrobiia</taxon>
        <taxon>Acidimicrobiales</taxon>
        <taxon>Acidimicrobiaceae</taxon>
        <taxon>Acidithrix</taxon>
    </lineage>
</organism>
<gene>
    <name evidence="2" type="ORF">AXFE_19950</name>
</gene>
<name>A0A0D8HH54_9ACTN</name>
<dbReference type="Gene3D" id="1.10.3210.10">
    <property type="entry name" value="Hypothetical protein af1432"/>
    <property type="match status" value="1"/>
</dbReference>
<dbReference type="RefSeq" id="WP_052605640.1">
    <property type="nucleotide sequence ID" value="NZ_JXYS01000062.1"/>
</dbReference>
<evidence type="ECO:0000259" key="1">
    <source>
        <dbReference type="PROSITE" id="PS51833"/>
    </source>
</evidence>
<dbReference type="AlphaFoldDB" id="A0A0D8HH54"/>
<feature type="domain" description="HDOD" evidence="1">
    <location>
        <begin position="16"/>
        <end position="208"/>
    </location>
</feature>
<comment type="caution">
    <text evidence="2">The sequence shown here is derived from an EMBL/GenBank/DDBJ whole genome shotgun (WGS) entry which is preliminary data.</text>
</comment>
<dbReference type="OrthoDB" id="5189643at2"/>
<dbReference type="InterPro" id="IPR013976">
    <property type="entry name" value="HDOD"/>
</dbReference>
<dbReference type="PANTHER" id="PTHR33525:SF3">
    <property type="entry name" value="RIBONUCLEASE Y"/>
    <property type="match status" value="1"/>
</dbReference>
<protein>
    <submittedName>
        <fullName evidence="2">HDOD domain protein</fullName>
    </submittedName>
</protein>
<dbReference type="STRING" id="1280514.AXFE_19950"/>
<dbReference type="Pfam" id="PF08668">
    <property type="entry name" value="HDOD"/>
    <property type="match status" value="1"/>
</dbReference>
<reference evidence="2 3" key="1">
    <citation type="submission" date="2015-01" db="EMBL/GenBank/DDBJ databases">
        <title>Draft genome of the acidophilic iron oxidizer Acidithrix ferrooxidans strain Py-F3.</title>
        <authorList>
            <person name="Poehlein A."/>
            <person name="Eisen S."/>
            <person name="Schloemann M."/>
            <person name="Johnson B.D."/>
            <person name="Daniel R."/>
            <person name="Muehling M."/>
        </authorList>
    </citation>
    <scope>NUCLEOTIDE SEQUENCE [LARGE SCALE GENOMIC DNA]</scope>
    <source>
        <strain evidence="2 3">Py-F3</strain>
    </source>
</reference>
<dbReference type="Proteomes" id="UP000032360">
    <property type="component" value="Unassembled WGS sequence"/>
</dbReference>
<keyword evidence="3" id="KW-1185">Reference proteome</keyword>
<dbReference type="EMBL" id="JXYS01000062">
    <property type="protein sequence ID" value="KJF17184.1"/>
    <property type="molecule type" value="Genomic_DNA"/>
</dbReference>
<dbReference type="PANTHER" id="PTHR33525">
    <property type="match status" value="1"/>
</dbReference>
<evidence type="ECO:0000313" key="3">
    <source>
        <dbReference type="Proteomes" id="UP000032360"/>
    </source>
</evidence>
<dbReference type="SUPFAM" id="SSF109604">
    <property type="entry name" value="HD-domain/PDEase-like"/>
    <property type="match status" value="1"/>
</dbReference>
<accession>A0A0D8HH54</accession>
<proteinExistence type="predicted"/>